<dbReference type="PANTHER" id="PTHR30349">
    <property type="entry name" value="PHAGE INTEGRASE-RELATED"/>
    <property type="match status" value="1"/>
</dbReference>
<name>A0ABQ1PCS3_9ENTE</name>
<evidence type="ECO:0000313" key="8">
    <source>
        <dbReference type="EMBL" id="GGC94701.1"/>
    </source>
</evidence>
<keyword evidence="3 5" id="KW-0238">DNA-binding</keyword>
<dbReference type="SUPFAM" id="SSF56349">
    <property type="entry name" value="DNA breaking-rejoining enzymes"/>
    <property type="match status" value="1"/>
</dbReference>
<dbReference type="InterPro" id="IPR002104">
    <property type="entry name" value="Integrase_catalytic"/>
</dbReference>
<evidence type="ECO:0000256" key="2">
    <source>
        <dbReference type="ARBA" id="ARBA00022908"/>
    </source>
</evidence>
<dbReference type="InterPro" id="IPR050090">
    <property type="entry name" value="Tyrosine_recombinase_XerCD"/>
</dbReference>
<dbReference type="PROSITE" id="PS51900">
    <property type="entry name" value="CB"/>
    <property type="match status" value="1"/>
</dbReference>
<feature type="domain" description="Tyr recombinase" evidence="6">
    <location>
        <begin position="173"/>
        <end position="366"/>
    </location>
</feature>
<sequence length="372" mass="43780">MAKTSNVYKDKKSGKFYFVANLGVDRNGKRIQIFKRGFKSASIAKKAYHDFMKDYDEESRKKVLFEDFYENIFLKWYKNHVKENTYERVAVVTKKHFKYFYGKYLSEISVLDIQEFQNYLVEDYVKKDGKSLSKQTVNSLFMNLSSLFERAVVLNVIKENLVKKVGKVREEKIEVRFWTYEEFKLVMNQVENDFMGVFKKTAYNFLFMTGLRIGEMSALSWDDIDFDNSTVTVNKTLVYKNKRNYKITTPKSRSSIRKVSFDKKTLNQLKDWKELQKKSGLTDFVFSYDGEPVGTNVMGYWLDGYAKKANIHQIKIHGLRHSYASMLISLGVEPLIIKKLLGHSKISMTLDYYGHLYPDSENDVVERIEKLR</sequence>
<dbReference type="Pfam" id="PF14659">
    <property type="entry name" value="Phage_int_SAM_3"/>
    <property type="match status" value="1"/>
</dbReference>
<proteinExistence type="inferred from homology"/>
<evidence type="ECO:0000256" key="5">
    <source>
        <dbReference type="PROSITE-ProRule" id="PRU01248"/>
    </source>
</evidence>
<dbReference type="PROSITE" id="PS51898">
    <property type="entry name" value="TYR_RECOMBINASE"/>
    <property type="match status" value="1"/>
</dbReference>
<dbReference type="InterPro" id="IPR011010">
    <property type="entry name" value="DNA_brk_join_enz"/>
</dbReference>
<dbReference type="Proteomes" id="UP000630615">
    <property type="component" value="Unassembled WGS sequence"/>
</dbReference>
<evidence type="ECO:0000259" key="6">
    <source>
        <dbReference type="PROSITE" id="PS51898"/>
    </source>
</evidence>
<accession>A0ABQ1PCS3</accession>
<dbReference type="CDD" id="cd01189">
    <property type="entry name" value="INT_ICEBs1_C_like"/>
    <property type="match status" value="1"/>
</dbReference>
<evidence type="ECO:0000256" key="3">
    <source>
        <dbReference type="ARBA" id="ARBA00023125"/>
    </source>
</evidence>
<keyword evidence="4" id="KW-0233">DNA recombination</keyword>
<reference evidence="9" key="1">
    <citation type="journal article" date="2019" name="Int. J. Syst. Evol. Microbiol.">
        <title>The Global Catalogue of Microorganisms (GCM) 10K type strain sequencing project: providing services to taxonomists for standard genome sequencing and annotation.</title>
        <authorList>
            <consortium name="The Broad Institute Genomics Platform"/>
            <consortium name="The Broad Institute Genome Sequencing Center for Infectious Disease"/>
            <person name="Wu L."/>
            <person name="Ma J."/>
        </authorList>
    </citation>
    <scope>NUCLEOTIDE SEQUENCE [LARGE SCALE GENOMIC DNA]</scope>
    <source>
        <strain evidence="9">CGMCC 1.15942</strain>
    </source>
</reference>
<dbReference type="Pfam" id="PF00589">
    <property type="entry name" value="Phage_integrase"/>
    <property type="match status" value="1"/>
</dbReference>
<organism evidence="8 9">
    <name type="scientific">Enterococcus wangshanyuanii</name>
    <dbReference type="NCBI Taxonomy" id="2005703"/>
    <lineage>
        <taxon>Bacteria</taxon>
        <taxon>Bacillati</taxon>
        <taxon>Bacillota</taxon>
        <taxon>Bacilli</taxon>
        <taxon>Lactobacillales</taxon>
        <taxon>Enterococcaceae</taxon>
        <taxon>Enterococcus</taxon>
    </lineage>
</organism>
<gene>
    <name evidence="8" type="ORF">GCM10011573_25420</name>
</gene>
<evidence type="ECO:0000313" key="9">
    <source>
        <dbReference type="Proteomes" id="UP000630615"/>
    </source>
</evidence>
<evidence type="ECO:0000259" key="7">
    <source>
        <dbReference type="PROSITE" id="PS51900"/>
    </source>
</evidence>
<dbReference type="Gene3D" id="1.10.443.10">
    <property type="entry name" value="Intergrase catalytic core"/>
    <property type="match status" value="1"/>
</dbReference>
<keyword evidence="9" id="KW-1185">Reference proteome</keyword>
<comment type="caution">
    <text evidence="8">The sequence shown here is derived from an EMBL/GenBank/DDBJ whole genome shotgun (WGS) entry which is preliminary data.</text>
</comment>
<comment type="similarity">
    <text evidence="1">Belongs to the 'phage' integrase family.</text>
</comment>
<evidence type="ECO:0000256" key="4">
    <source>
        <dbReference type="ARBA" id="ARBA00023172"/>
    </source>
</evidence>
<dbReference type="InterPro" id="IPR004107">
    <property type="entry name" value="Integrase_SAM-like_N"/>
</dbReference>
<dbReference type="Gene3D" id="1.10.150.130">
    <property type="match status" value="1"/>
</dbReference>
<dbReference type="InterPro" id="IPR010998">
    <property type="entry name" value="Integrase_recombinase_N"/>
</dbReference>
<dbReference type="EMBL" id="BMKI01000006">
    <property type="protein sequence ID" value="GGC94701.1"/>
    <property type="molecule type" value="Genomic_DNA"/>
</dbReference>
<dbReference type="InterPro" id="IPR028259">
    <property type="entry name" value="AP2-like_int_N"/>
</dbReference>
<keyword evidence="2" id="KW-0229">DNA integration</keyword>
<dbReference type="PANTHER" id="PTHR30349:SF64">
    <property type="entry name" value="PROPHAGE INTEGRASE INTD-RELATED"/>
    <property type="match status" value="1"/>
</dbReference>
<feature type="domain" description="Core-binding (CB)" evidence="7">
    <location>
        <begin position="64"/>
        <end position="152"/>
    </location>
</feature>
<dbReference type="InterPro" id="IPR013762">
    <property type="entry name" value="Integrase-like_cat_sf"/>
</dbReference>
<dbReference type="RefSeq" id="WP_088270577.1">
    <property type="nucleotide sequence ID" value="NZ_BMKI01000006.1"/>
</dbReference>
<protein>
    <submittedName>
        <fullName evidence="8">Site-specific integrase</fullName>
    </submittedName>
</protein>
<dbReference type="Pfam" id="PF14657">
    <property type="entry name" value="Arm-DNA-bind_4"/>
    <property type="match status" value="1"/>
</dbReference>
<dbReference type="InterPro" id="IPR044068">
    <property type="entry name" value="CB"/>
</dbReference>
<evidence type="ECO:0000256" key="1">
    <source>
        <dbReference type="ARBA" id="ARBA00008857"/>
    </source>
</evidence>